<feature type="compositionally biased region" description="Low complexity" evidence="1">
    <location>
        <begin position="263"/>
        <end position="277"/>
    </location>
</feature>
<feature type="compositionally biased region" description="Polar residues" evidence="1">
    <location>
        <begin position="278"/>
        <end position="292"/>
    </location>
</feature>
<dbReference type="EMBL" id="JH992984">
    <property type="protein sequence ID" value="EKX48745.1"/>
    <property type="molecule type" value="Genomic_DNA"/>
</dbReference>
<feature type="compositionally biased region" description="Low complexity" evidence="1">
    <location>
        <begin position="194"/>
        <end position="218"/>
    </location>
</feature>
<gene>
    <name evidence="3" type="ORF">GUITHDRAFT_105374</name>
</gene>
<accession>L1JKX9</accession>
<dbReference type="Pfam" id="PF13634">
    <property type="entry name" value="Nucleoporin_FG"/>
    <property type="match status" value="2"/>
</dbReference>
<protein>
    <recommendedName>
        <fullName evidence="2">HTH OST-type domain-containing protein</fullName>
    </recommendedName>
</protein>
<feature type="domain" description="HTH OST-type" evidence="2">
    <location>
        <begin position="1"/>
        <end position="67"/>
    </location>
</feature>
<dbReference type="Proteomes" id="UP000011087">
    <property type="component" value="Unassembled WGS sequence"/>
</dbReference>
<dbReference type="eggNOG" id="KOG0845">
    <property type="taxonomic scope" value="Eukaryota"/>
</dbReference>
<name>L1JKX9_GUITC</name>
<reference evidence="3 5" key="1">
    <citation type="journal article" date="2012" name="Nature">
        <title>Algal genomes reveal evolutionary mosaicism and the fate of nucleomorphs.</title>
        <authorList>
            <consortium name="DOE Joint Genome Institute"/>
            <person name="Curtis B.A."/>
            <person name="Tanifuji G."/>
            <person name="Burki F."/>
            <person name="Gruber A."/>
            <person name="Irimia M."/>
            <person name="Maruyama S."/>
            <person name="Arias M.C."/>
            <person name="Ball S.G."/>
            <person name="Gile G.H."/>
            <person name="Hirakawa Y."/>
            <person name="Hopkins J.F."/>
            <person name="Kuo A."/>
            <person name="Rensing S.A."/>
            <person name="Schmutz J."/>
            <person name="Symeonidi A."/>
            <person name="Elias M."/>
            <person name="Eveleigh R.J."/>
            <person name="Herman E.K."/>
            <person name="Klute M.J."/>
            <person name="Nakayama T."/>
            <person name="Obornik M."/>
            <person name="Reyes-Prieto A."/>
            <person name="Armbrust E.V."/>
            <person name="Aves S.J."/>
            <person name="Beiko R.G."/>
            <person name="Coutinho P."/>
            <person name="Dacks J.B."/>
            <person name="Durnford D.G."/>
            <person name="Fast N.M."/>
            <person name="Green B.R."/>
            <person name="Grisdale C.J."/>
            <person name="Hempel F."/>
            <person name="Henrissat B."/>
            <person name="Hoppner M.P."/>
            <person name="Ishida K."/>
            <person name="Kim E."/>
            <person name="Koreny L."/>
            <person name="Kroth P.G."/>
            <person name="Liu Y."/>
            <person name="Malik S.B."/>
            <person name="Maier U.G."/>
            <person name="McRose D."/>
            <person name="Mock T."/>
            <person name="Neilson J.A."/>
            <person name="Onodera N.T."/>
            <person name="Poole A.M."/>
            <person name="Pritham E.J."/>
            <person name="Richards T.A."/>
            <person name="Rocap G."/>
            <person name="Roy S.W."/>
            <person name="Sarai C."/>
            <person name="Schaack S."/>
            <person name="Shirato S."/>
            <person name="Slamovits C.H."/>
            <person name="Spencer D.F."/>
            <person name="Suzuki S."/>
            <person name="Worden A.Z."/>
            <person name="Zauner S."/>
            <person name="Barry K."/>
            <person name="Bell C."/>
            <person name="Bharti A.K."/>
            <person name="Crow J.A."/>
            <person name="Grimwood J."/>
            <person name="Kramer R."/>
            <person name="Lindquist E."/>
            <person name="Lucas S."/>
            <person name="Salamov A."/>
            <person name="McFadden G.I."/>
            <person name="Lane C.E."/>
            <person name="Keeling P.J."/>
            <person name="Gray M.W."/>
            <person name="Grigoriev I.V."/>
            <person name="Archibald J.M."/>
        </authorList>
    </citation>
    <scope>NUCLEOTIDE SEQUENCE</scope>
    <source>
        <strain evidence="3 5">CCMP2712</strain>
    </source>
</reference>
<feature type="compositionally biased region" description="Polar residues" evidence="1">
    <location>
        <begin position="394"/>
        <end position="418"/>
    </location>
</feature>
<feature type="compositionally biased region" description="Polar residues" evidence="1">
    <location>
        <begin position="219"/>
        <end position="248"/>
    </location>
</feature>
<feature type="compositionally biased region" description="Low complexity" evidence="1">
    <location>
        <begin position="380"/>
        <end position="393"/>
    </location>
</feature>
<dbReference type="AlphaFoldDB" id="L1JKX9"/>
<sequence length="579" mass="60622">MQTLLEKNPSGIMGRDLRRLYKEMFSRELPLSDFNVQRPIELIEKELADTVYYTREGDGDVKYFLKKKTLDSGPSPLWHLTCHGDDNCISVVPGDTSFEEMKLQAYWSIWCGQNVQQIQEREKKMEQESKQRFDSYQASKNAQANQQSNSNPSNPFGSNQNPFASAFGQPQAQSSIFPASGNSFGNSLGGGLFGQSSQQQPQNPMQPQQQSSIQPISGFLTNTPSTTANSGNNLFSGGIFGSQSQPAMQKQEPLVPQENRNVQSGSLFSSPQPFQQSNLFGSSTAGQSSIFGSNPPAPAAQNPTGTSLFGGSQQPGASNSLFGGTNPPQPTTTGGLFGSNNALGGGSGGLFGNPANTASPTSSGGLFGSTINAPKPPQTSLFGSGSSNLFGQGPPTTTQSNLFGGSAPTSGVGNTATGTSGGLFGSTNPTSSSLFSSPNSNLFGGSTQSGGGLFGGSMNPQQQQQQQQQPQQPTGLSGGLFSSGAQPSTTGGLFGGLSPAQQNSQSSSFLGNTPFGGNTQGGLGSIFGSQQPQQQQQQQQSTLSPIPNGWCFRPTTKSQSMEPKSNKSSLPLDPIRWDV</sequence>
<dbReference type="KEGG" id="gtt:GUITHDRAFT_105374"/>
<dbReference type="PROSITE" id="PS51644">
    <property type="entry name" value="HTH_OST"/>
    <property type="match status" value="1"/>
</dbReference>
<feature type="compositionally biased region" description="Polar residues" evidence="1">
    <location>
        <begin position="354"/>
        <end position="372"/>
    </location>
</feature>
<feature type="compositionally biased region" description="Basic and acidic residues" evidence="1">
    <location>
        <begin position="121"/>
        <end position="133"/>
    </location>
</feature>
<evidence type="ECO:0000259" key="2">
    <source>
        <dbReference type="PROSITE" id="PS51644"/>
    </source>
</evidence>
<reference evidence="5" key="2">
    <citation type="submission" date="2012-11" db="EMBL/GenBank/DDBJ databases">
        <authorList>
            <person name="Kuo A."/>
            <person name="Curtis B.A."/>
            <person name="Tanifuji G."/>
            <person name="Burki F."/>
            <person name="Gruber A."/>
            <person name="Irimia M."/>
            <person name="Maruyama S."/>
            <person name="Arias M.C."/>
            <person name="Ball S.G."/>
            <person name="Gile G.H."/>
            <person name="Hirakawa Y."/>
            <person name="Hopkins J.F."/>
            <person name="Rensing S.A."/>
            <person name="Schmutz J."/>
            <person name="Symeonidi A."/>
            <person name="Elias M."/>
            <person name="Eveleigh R.J."/>
            <person name="Herman E.K."/>
            <person name="Klute M.J."/>
            <person name="Nakayama T."/>
            <person name="Obornik M."/>
            <person name="Reyes-Prieto A."/>
            <person name="Armbrust E.V."/>
            <person name="Aves S.J."/>
            <person name="Beiko R.G."/>
            <person name="Coutinho P."/>
            <person name="Dacks J.B."/>
            <person name="Durnford D.G."/>
            <person name="Fast N.M."/>
            <person name="Green B.R."/>
            <person name="Grisdale C."/>
            <person name="Hempe F."/>
            <person name="Henrissat B."/>
            <person name="Hoppner M.P."/>
            <person name="Ishida K.-I."/>
            <person name="Kim E."/>
            <person name="Koreny L."/>
            <person name="Kroth P.G."/>
            <person name="Liu Y."/>
            <person name="Malik S.-B."/>
            <person name="Maier U.G."/>
            <person name="McRose D."/>
            <person name="Mock T."/>
            <person name="Neilson J.A."/>
            <person name="Onodera N.T."/>
            <person name="Poole A.M."/>
            <person name="Pritham E.J."/>
            <person name="Richards T.A."/>
            <person name="Rocap G."/>
            <person name="Roy S.W."/>
            <person name="Sarai C."/>
            <person name="Schaack S."/>
            <person name="Shirato S."/>
            <person name="Slamovits C.H."/>
            <person name="Spencer D.F."/>
            <person name="Suzuki S."/>
            <person name="Worden A.Z."/>
            <person name="Zauner S."/>
            <person name="Barry K."/>
            <person name="Bell C."/>
            <person name="Bharti A.K."/>
            <person name="Crow J.A."/>
            <person name="Grimwood J."/>
            <person name="Kramer R."/>
            <person name="Lindquist E."/>
            <person name="Lucas S."/>
            <person name="Salamov A."/>
            <person name="McFadden G.I."/>
            <person name="Lane C.E."/>
            <person name="Keeling P.J."/>
            <person name="Gray M.W."/>
            <person name="Grigoriev I.V."/>
            <person name="Archibald J.M."/>
        </authorList>
    </citation>
    <scope>NUCLEOTIDE SEQUENCE</scope>
    <source>
        <strain evidence="5">CCMP2712</strain>
    </source>
</reference>
<dbReference type="OMA" id="PNRHDIC"/>
<dbReference type="EnsemblProtists" id="EKX48745">
    <property type="protein sequence ID" value="EKX48745"/>
    <property type="gene ID" value="GUITHDRAFT_105374"/>
</dbReference>
<dbReference type="InterPro" id="IPR025574">
    <property type="entry name" value="Nucleoporin_FG_rpt"/>
</dbReference>
<dbReference type="PaxDb" id="55529-EKX48745"/>
<evidence type="ECO:0000256" key="1">
    <source>
        <dbReference type="SAM" id="MobiDB-lite"/>
    </source>
</evidence>
<feature type="compositionally biased region" description="Polar residues" evidence="1">
    <location>
        <begin position="301"/>
        <end position="322"/>
    </location>
</feature>
<dbReference type="InterPro" id="IPR041966">
    <property type="entry name" value="LOTUS-like"/>
</dbReference>
<evidence type="ECO:0000313" key="5">
    <source>
        <dbReference type="Proteomes" id="UP000011087"/>
    </source>
</evidence>
<dbReference type="Gene3D" id="3.30.420.610">
    <property type="entry name" value="LOTUS domain-like"/>
    <property type="match status" value="1"/>
</dbReference>
<feature type="compositionally biased region" description="Low complexity" evidence="1">
    <location>
        <begin position="456"/>
        <end position="473"/>
    </location>
</feature>
<dbReference type="OrthoDB" id="10618776at2759"/>
<evidence type="ECO:0000313" key="4">
    <source>
        <dbReference type="EnsemblProtists" id="EKX48745"/>
    </source>
</evidence>
<feature type="region of interest" description="Disordered" evidence="1">
    <location>
        <begin position="121"/>
        <end position="579"/>
    </location>
</feature>
<proteinExistence type="predicted"/>
<dbReference type="InterPro" id="IPR025605">
    <property type="entry name" value="OST-HTH/LOTUS_dom"/>
</dbReference>
<feature type="compositionally biased region" description="Low complexity" evidence="1">
    <location>
        <begin position="426"/>
        <end position="446"/>
    </location>
</feature>
<dbReference type="GeneID" id="17305593"/>
<feature type="compositionally biased region" description="Polar residues" evidence="1">
    <location>
        <begin position="168"/>
        <end position="177"/>
    </location>
</feature>
<dbReference type="GO" id="GO:0005643">
    <property type="term" value="C:nuclear pore"/>
    <property type="evidence" value="ECO:0007669"/>
    <property type="project" value="UniProtKB-ARBA"/>
</dbReference>
<dbReference type="STRING" id="905079.L1JKX9"/>
<evidence type="ECO:0000313" key="3">
    <source>
        <dbReference type="EMBL" id="EKX48745.1"/>
    </source>
</evidence>
<reference evidence="4" key="3">
    <citation type="submission" date="2015-06" db="UniProtKB">
        <authorList>
            <consortium name="EnsemblProtists"/>
        </authorList>
    </citation>
    <scope>IDENTIFICATION</scope>
</reference>
<feature type="compositionally biased region" description="Polar residues" evidence="1">
    <location>
        <begin position="499"/>
        <end position="517"/>
    </location>
</feature>
<feature type="compositionally biased region" description="Low complexity" evidence="1">
    <location>
        <begin position="530"/>
        <end position="540"/>
    </location>
</feature>
<feature type="compositionally biased region" description="Low complexity" evidence="1">
    <location>
        <begin position="323"/>
        <end position="342"/>
    </location>
</feature>
<feature type="compositionally biased region" description="Low complexity" evidence="1">
    <location>
        <begin position="137"/>
        <end position="162"/>
    </location>
</feature>
<dbReference type="HOGENOM" id="CLU_471313_0_0_1"/>
<dbReference type="RefSeq" id="XP_005835725.1">
    <property type="nucleotide sequence ID" value="XM_005835668.1"/>
</dbReference>
<organism evidence="3">
    <name type="scientific">Guillardia theta (strain CCMP2712)</name>
    <name type="common">Cryptophyte</name>
    <dbReference type="NCBI Taxonomy" id="905079"/>
    <lineage>
        <taxon>Eukaryota</taxon>
        <taxon>Cryptophyceae</taxon>
        <taxon>Pyrenomonadales</taxon>
        <taxon>Geminigeraceae</taxon>
        <taxon>Guillardia</taxon>
    </lineage>
</organism>
<feature type="compositionally biased region" description="Polar residues" evidence="1">
    <location>
        <begin position="555"/>
        <end position="569"/>
    </location>
</feature>
<keyword evidence="5" id="KW-1185">Reference proteome</keyword>